<evidence type="ECO:0000313" key="6">
    <source>
        <dbReference type="Proteomes" id="UP000823636"/>
    </source>
</evidence>
<evidence type="ECO:0000259" key="4">
    <source>
        <dbReference type="PROSITE" id="PS01124"/>
    </source>
</evidence>
<reference evidence="5" key="1">
    <citation type="submission" date="2020-10" db="EMBL/GenBank/DDBJ databases">
        <authorList>
            <person name="Gilroy R."/>
        </authorList>
    </citation>
    <scope>NUCLEOTIDE SEQUENCE</scope>
    <source>
        <strain evidence="5">G3-4614</strain>
    </source>
</reference>
<proteinExistence type="predicted"/>
<dbReference type="EMBL" id="JADIMW010000003">
    <property type="protein sequence ID" value="MBO8437320.1"/>
    <property type="molecule type" value="Genomic_DNA"/>
</dbReference>
<evidence type="ECO:0000313" key="5">
    <source>
        <dbReference type="EMBL" id="MBO8437320.1"/>
    </source>
</evidence>
<sequence>MGNILRFDTVTSYTEYLGQKTQHPFVAVIDLSKSPETRHGLHAFGFYCIFLKEIKCGNLRYGCNYYDYQEGTLVFIAPGQISGIEDNGEKFKPQGYALMFHPDILRGTPLGRTINRYTFFSYQSNEALHLTEQERSTVLNCMQNIAAELKYETDSHSKRLIVSNIELFLNYCLRFYDRQFTTRREANRGILARFEEVLNDYFTSGKQHPEGLPTVKYCAAKLNLSPNYFGDLIKKETGKSASEHIQDKLMDMAKEKIYDTEKTISEIAYELGFRYPQHFSRLFKKIAGITPKEYRAGR</sequence>
<dbReference type="Pfam" id="PF12833">
    <property type="entry name" value="HTH_18"/>
    <property type="match status" value="1"/>
</dbReference>
<dbReference type="PANTHER" id="PTHR43280:SF32">
    <property type="entry name" value="TRANSCRIPTIONAL REGULATORY PROTEIN"/>
    <property type="match status" value="1"/>
</dbReference>
<dbReference type="SUPFAM" id="SSF46689">
    <property type="entry name" value="Homeodomain-like"/>
    <property type="match status" value="1"/>
</dbReference>
<evidence type="ECO:0000256" key="1">
    <source>
        <dbReference type="ARBA" id="ARBA00023015"/>
    </source>
</evidence>
<accession>A0A9D9E3M3</accession>
<protein>
    <submittedName>
        <fullName evidence="5">Helix-turn-helix transcriptional regulator</fullName>
    </submittedName>
</protein>
<organism evidence="5 6">
    <name type="scientific">Candidatus Caccoplasma merdipullorum</name>
    <dbReference type="NCBI Taxonomy" id="2840718"/>
    <lineage>
        <taxon>Bacteria</taxon>
        <taxon>Pseudomonadati</taxon>
        <taxon>Bacteroidota</taxon>
        <taxon>Bacteroidia</taxon>
        <taxon>Bacteroidales</taxon>
        <taxon>Bacteroidaceae</taxon>
        <taxon>Bacteroidaceae incertae sedis</taxon>
        <taxon>Candidatus Caccoplasma</taxon>
    </lineage>
</organism>
<dbReference type="Gene3D" id="1.10.10.60">
    <property type="entry name" value="Homeodomain-like"/>
    <property type="match status" value="2"/>
</dbReference>
<gene>
    <name evidence="5" type="ORF">IAC54_00260</name>
</gene>
<reference evidence="5" key="2">
    <citation type="journal article" date="2021" name="PeerJ">
        <title>Extensive microbial diversity within the chicken gut microbiome revealed by metagenomics and culture.</title>
        <authorList>
            <person name="Gilroy R."/>
            <person name="Ravi A."/>
            <person name="Getino M."/>
            <person name="Pursley I."/>
            <person name="Horton D.L."/>
            <person name="Alikhan N.F."/>
            <person name="Baker D."/>
            <person name="Gharbi K."/>
            <person name="Hall N."/>
            <person name="Watson M."/>
            <person name="Adriaenssens E.M."/>
            <person name="Foster-Nyarko E."/>
            <person name="Jarju S."/>
            <person name="Secka A."/>
            <person name="Antonio M."/>
            <person name="Oren A."/>
            <person name="Chaudhuri R.R."/>
            <person name="La Ragione R."/>
            <person name="Hildebrand F."/>
            <person name="Pallen M.J."/>
        </authorList>
    </citation>
    <scope>NUCLEOTIDE SEQUENCE</scope>
    <source>
        <strain evidence="5">G3-4614</strain>
    </source>
</reference>
<dbReference type="InterPro" id="IPR009057">
    <property type="entry name" value="Homeodomain-like_sf"/>
</dbReference>
<dbReference type="PROSITE" id="PS01124">
    <property type="entry name" value="HTH_ARAC_FAMILY_2"/>
    <property type="match status" value="1"/>
</dbReference>
<dbReference type="GO" id="GO:0003700">
    <property type="term" value="F:DNA-binding transcription factor activity"/>
    <property type="evidence" value="ECO:0007669"/>
    <property type="project" value="InterPro"/>
</dbReference>
<keyword evidence="1" id="KW-0805">Transcription regulation</keyword>
<evidence type="ECO:0000256" key="2">
    <source>
        <dbReference type="ARBA" id="ARBA00023125"/>
    </source>
</evidence>
<dbReference type="Proteomes" id="UP000823636">
    <property type="component" value="Unassembled WGS sequence"/>
</dbReference>
<evidence type="ECO:0000256" key="3">
    <source>
        <dbReference type="ARBA" id="ARBA00023163"/>
    </source>
</evidence>
<dbReference type="InterPro" id="IPR020449">
    <property type="entry name" value="Tscrpt_reg_AraC-type_HTH"/>
</dbReference>
<comment type="caution">
    <text evidence="5">The sequence shown here is derived from an EMBL/GenBank/DDBJ whole genome shotgun (WGS) entry which is preliminary data.</text>
</comment>
<dbReference type="PANTHER" id="PTHR43280">
    <property type="entry name" value="ARAC-FAMILY TRANSCRIPTIONAL REGULATOR"/>
    <property type="match status" value="1"/>
</dbReference>
<name>A0A9D9E3M3_9BACT</name>
<dbReference type="InterPro" id="IPR018060">
    <property type="entry name" value="HTH_AraC"/>
</dbReference>
<keyword evidence="2" id="KW-0238">DNA-binding</keyword>
<dbReference type="PRINTS" id="PR00032">
    <property type="entry name" value="HTHARAC"/>
</dbReference>
<dbReference type="SMART" id="SM00342">
    <property type="entry name" value="HTH_ARAC"/>
    <property type="match status" value="1"/>
</dbReference>
<dbReference type="AlphaFoldDB" id="A0A9D9E3M3"/>
<dbReference type="GO" id="GO:0043565">
    <property type="term" value="F:sequence-specific DNA binding"/>
    <property type="evidence" value="ECO:0007669"/>
    <property type="project" value="InterPro"/>
</dbReference>
<keyword evidence="3" id="KW-0804">Transcription</keyword>
<feature type="domain" description="HTH araC/xylS-type" evidence="4">
    <location>
        <begin position="196"/>
        <end position="297"/>
    </location>
</feature>